<evidence type="ECO:0000313" key="2">
    <source>
        <dbReference type="Proteomes" id="UP000193404"/>
    </source>
</evidence>
<protein>
    <submittedName>
        <fullName evidence="1">Uncharacterized protein</fullName>
    </submittedName>
</protein>
<dbReference type="KEGG" id="aman:B6F84_03670"/>
<dbReference type="STRING" id="282676.B6F84_03670"/>
<name>A0A1W6JY62_9CREN</name>
<dbReference type="Proteomes" id="UP000193404">
    <property type="component" value="Chromosome"/>
</dbReference>
<dbReference type="AlphaFoldDB" id="A0A1W6JY62"/>
<organism evidence="1 2">
    <name type="scientific">Acidianus manzaensis</name>
    <dbReference type="NCBI Taxonomy" id="282676"/>
    <lineage>
        <taxon>Archaea</taxon>
        <taxon>Thermoproteota</taxon>
        <taxon>Thermoprotei</taxon>
        <taxon>Sulfolobales</taxon>
        <taxon>Sulfolobaceae</taxon>
        <taxon>Acidianus</taxon>
    </lineage>
</organism>
<keyword evidence="2" id="KW-1185">Reference proteome</keyword>
<dbReference type="EMBL" id="CP020477">
    <property type="protein sequence ID" value="ARM75216.1"/>
    <property type="molecule type" value="Genomic_DNA"/>
</dbReference>
<dbReference type="OrthoDB" id="42404at2157"/>
<gene>
    <name evidence="1" type="ORF">B6F84_03670</name>
</gene>
<sequence>MRIYSEKNALEFCFEGSTIRIYIVNDEIHIAEVVTYEVSIGEYLSKIQIIIKNGKVYVSSPLGVDEVQNPENTLKGLNELIKDMKNSHPALYEKIQKILSKQ</sequence>
<accession>A0A1W6JY62</accession>
<evidence type="ECO:0000313" key="1">
    <source>
        <dbReference type="EMBL" id="ARM75216.1"/>
    </source>
</evidence>
<proteinExistence type="predicted"/>
<dbReference type="GeneID" id="41589989"/>
<dbReference type="RefSeq" id="WP_148690978.1">
    <property type="nucleotide sequence ID" value="NZ_CP020477.1"/>
</dbReference>
<reference evidence="1 2" key="1">
    <citation type="submission" date="2017-03" db="EMBL/GenBank/DDBJ databases">
        <title>Sulfur activation and transportation mechanism of thermophilic Archaea Acidianus manzaensis YN-25.</title>
        <authorList>
            <person name="Ma Y."/>
            <person name="Yang Y."/>
            <person name="Xia J."/>
        </authorList>
    </citation>
    <scope>NUCLEOTIDE SEQUENCE [LARGE SCALE GENOMIC DNA]</scope>
    <source>
        <strain evidence="1 2">YN-25</strain>
    </source>
</reference>